<keyword evidence="2" id="KW-1185">Reference proteome</keyword>
<reference evidence="1 2" key="1">
    <citation type="submission" date="2016-11" db="EMBL/GenBank/DDBJ databases">
        <title>Complete genome sequence of Salmonella phage STP03.</title>
        <authorList>
            <person name="Lee J.-H."/>
            <person name="Kim Y.-T."/>
            <person name="Kim J.-H."/>
            <person name="Ryu S.-R."/>
        </authorList>
    </citation>
    <scope>NUCLEOTIDE SEQUENCE [LARGE SCALE GENOMIC DNA]</scope>
</reference>
<name>A0A1U9HYQ6_9CAUD</name>
<evidence type="ECO:0000313" key="2">
    <source>
        <dbReference type="Proteomes" id="UP000223336"/>
    </source>
</evidence>
<organism evidence="1 2">
    <name type="scientific">Salmonella phage STP03</name>
    <dbReference type="NCBI Taxonomy" id="1914788"/>
    <lineage>
        <taxon>Viruses</taxon>
        <taxon>Duplodnaviria</taxon>
        <taxon>Heunggongvirae</taxon>
        <taxon>Uroviricota</taxon>
        <taxon>Caudoviricetes</taxon>
        <taxon>Sarkviridae</taxon>
        <taxon>Guernseyvirinae</taxon>
        <taxon>Jerseyvirus</taxon>
        <taxon>Jerseyvirus STP03</taxon>
    </lineage>
</organism>
<accession>A0A1U9HYQ6</accession>
<evidence type="ECO:0000313" key="1">
    <source>
        <dbReference type="EMBL" id="APM00283.1"/>
    </source>
</evidence>
<dbReference type="EMBL" id="KY176369">
    <property type="protein sequence ID" value="APM00283.1"/>
    <property type="molecule type" value="Genomic_DNA"/>
</dbReference>
<gene>
    <name evidence="1" type="ORF">STP03_027</name>
</gene>
<protein>
    <submittedName>
        <fullName evidence="1">Uncharacterized protein</fullName>
    </submittedName>
</protein>
<sequence>MKQVAEAKILDNNGTYLKNGSILPVYLTEDGDTYLIEEYEKGHPCTHIIKDLFKDGVLVAVNPIGYN</sequence>
<proteinExistence type="predicted"/>
<dbReference type="Proteomes" id="UP000223336">
    <property type="component" value="Segment"/>
</dbReference>